<name>A0A450Y4K9_9GAMM</name>
<reference evidence="3" key="1">
    <citation type="submission" date="2019-02" db="EMBL/GenBank/DDBJ databases">
        <authorList>
            <person name="Gruber-Vodicka R. H."/>
            <person name="Seah K. B. B."/>
        </authorList>
    </citation>
    <scope>NUCLEOTIDE SEQUENCE</scope>
    <source>
        <strain evidence="3">BECK_S1321</strain>
    </source>
</reference>
<evidence type="ECO:0000256" key="1">
    <source>
        <dbReference type="SAM" id="MobiDB-lite"/>
    </source>
</evidence>
<dbReference type="Pfam" id="PF20248">
    <property type="entry name" value="DUF6603"/>
    <property type="match status" value="1"/>
</dbReference>
<accession>A0A450Y4K9</accession>
<feature type="domain" description="DUF6603" evidence="2">
    <location>
        <begin position="287"/>
        <end position="790"/>
    </location>
</feature>
<dbReference type="EMBL" id="CAADFR010000002">
    <property type="protein sequence ID" value="VFK36478.1"/>
    <property type="molecule type" value="Genomic_DNA"/>
</dbReference>
<organism evidence="3">
    <name type="scientific">Candidatus Kentrum sp. SD</name>
    <dbReference type="NCBI Taxonomy" id="2126332"/>
    <lineage>
        <taxon>Bacteria</taxon>
        <taxon>Pseudomonadati</taxon>
        <taxon>Pseudomonadota</taxon>
        <taxon>Gammaproteobacteria</taxon>
        <taxon>Candidatus Kentrum</taxon>
    </lineage>
</organism>
<protein>
    <recommendedName>
        <fullName evidence="2">DUF6603 domain-containing protein</fullName>
    </recommendedName>
</protein>
<gene>
    <name evidence="3" type="ORF">BECKSD772F_GA0070984_100216</name>
</gene>
<dbReference type="AlphaFoldDB" id="A0A450Y4K9"/>
<feature type="region of interest" description="Disordered" evidence="1">
    <location>
        <begin position="263"/>
        <end position="288"/>
    </location>
</feature>
<sequence length="980" mass="104934">MNQSVSKTDSTVTKTFFPCLSVGDSIIAPELEIKDLGGTPPSKCVRVSLIANSLQGPEAKGLRDAFGIDEEDLKLTPLKIIGMLGISLDPSIEKLLKDTPRISALDYFYHSGTKAISFNAEVEAEIGSVTGSLSMDILSAPNGTIDPLTPEASKNKKAIILGVNLGVELPLDELLPLVDPADLPRFELGVHLLNSNRDIDKKGIDRILELGEGVRKDAGSGKDAGSLASLAGAELKQGFSLVPTIRIGDVTIPLRLALPSSQKDEKGNVVSKKSPPAKPQGGAVPANKQLGPISIDNFGVGFEDGDIVLSVDGSLRLSAFQMALLGLALEVNLAKLMKGDITGVGFDLDGLFMAFGQGSVAISGGFLRMEIGEGDKKRTEYVGQLGIKAGTLSIIGLGAYSRLLNGDTSLFIYAALNFPLGGIPQFFVEGLSLGFGYNRGINVPGAHEINRFPLVSALSGEAAAGSMPPEIAQLREKMEALSRHLPAISGQYVLAAGIKFSTFKQVVGLVVVMVEFGERFALHVAGLATLALPPRETGIPTVAGLEMGFKISFVPEEGMIGIEAALTENSFLLSKDARLTGGFAFYSWFLGDNAGDFVISMGGYHPKFARPAHYPIVPRLGFLWRVSDILSFKGGMYATLTPLAIMAGGSIEAILRTGKLDAQFGAKIDFIIYWQPFSYDARFSIAISVAYELLFFTARTELGADLHVWGPDFSGTARIDWAIFSFDIAFGAAKTKPKPKPIEWAQFEKSHLPKKPTEFSQPAITAGELGVQKDDKEEWHLVDPDAFELRIDSQIPINAVEIGNTEEEGPAFHIAPMGGDKGATVDDWKMAVTVERPGNVGFVVEGIRKNHPIALWGKDFQPDIKGKERTLSLLSGAMIRPGPGKPPKFTEPVDADAFAFQDIVENDPFWQWGAPLGGAVRADATKADDSARIRNTLSEDTVADRRAGIGQWFGHAGELSLSRMRGNLDSAFVGVPQIVQ</sequence>
<evidence type="ECO:0000259" key="2">
    <source>
        <dbReference type="Pfam" id="PF20248"/>
    </source>
</evidence>
<proteinExistence type="predicted"/>
<evidence type="ECO:0000313" key="3">
    <source>
        <dbReference type="EMBL" id="VFK36478.1"/>
    </source>
</evidence>
<dbReference type="InterPro" id="IPR046538">
    <property type="entry name" value="DUF6603"/>
</dbReference>